<feature type="transmembrane region" description="Helical" evidence="2">
    <location>
        <begin position="46"/>
        <end position="67"/>
    </location>
</feature>
<dbReference type="SUPFAM" id="SSF53474">
    <property type="entry name" value="alpha/beta-Hydrolases"/>
    <property type="match status" value="1"/>
</dbReference>
<feature type="non-terminal residue" evidence="4">
    <location>
        <position position="1"/>
    </location>
</feature>
<dbReference type="InterPro" id="IPR029058">
    <property type="entry name" value="AB_hydrolase_fold"/>
</dbReference>
<reference evidence="4" key="1">
    <citation type="submission" date="2020-06" db="EMBL/GenBank/DDBJ databases">
        <title>Legume-microbial interactions unlock mineral nutrients during tropical forest succession.</title>
        <authorList>
            <person name="Epihov D.Z."/>
        </authorList>
    </citation>
    <scope>NUCLEOTIDE SEQUENCE [LARGE SCALE GENOMIC DNA]</scope>
    <source>
        <strain evidence="4">Pan2503</strain>
    </source>
</reference>
<dbReference type="AlphaFoldDB" id="A0A7V8NP81"/>
<evidence type="ECO:0000259" key="3">
    <source>
        <dbReference type="Pfam" id="PF02129"/>
    </source>
</evidence>
<keyword evidence="2" id="KW-1133">Transmembrane helix</keyword>
<dbReference type="InterPro" id="IPR050585">
    <property type="entry name" value="Xaa-Pro_dipeptidyl-ppase/CocE"/>
</dbReference>
<evidence type="ECO:0000256" key="1">
    <source>
        <dbReference type="SAM" id="MobiDB-lite"/>
    </source>
</evidence>
<comment type="caution">
    <text evidence="4">The sequence shown here is derived from an EMBL/GenBank/DDBJ whole genome shotgun (WGS) entry which is preliminary data.</text>
</comment>
<name>A0A7V8NP81_9BACT</name>
<protein>
    <submittedName>
        <fullName evidence="4">CocE/NonD family hydrolase</fullName>
    </submittedName>
</protein>
<keyword evidence="4" id="KW-0378">Hydrolase</keyword>
<dbReference type="NCBIfam" id="TIGR00976">
    <property type="entry name" value="CocE_NonD"/>
    <property type="match status" value="1"/>
</dbReference>
<evidence type="ECO:0000313" key="4">
    <source>
        <dbReference type="EMBL" id="MBA0084777.1"/>
    </source>
</evidence>
<keyword evidence="5" id="KW-1185">Reference proteome</keyword>
<gene>
    <name evidence="4" type="ORF">HRJ53_07270</name>
</gene>
<feature type="domain" description="Xaa-Pro dipeptidyl-peptidase-like" evidence="3">
    <location>
        <begin position="83"/>
        <end position="183"/>
    </location>
</feature>
<sequence length="183" mass="19861">RRRGVRFAVQSSGFANIGTRGSASDRHAGCRSRSGSSFTRPSRATVLGHIVRLLLLALVCCTGLAAASKDPVKMLHLSVPMRDGVRLAANLFLPAEHAHLPAILVRTPYGKGTDLIPNYQAFVDRGYAVVVQDVRGRYESEGVFEQLRHEPEDGDDTLNWIASQTWSNGKIGMIGGSYLGITQ</sequence>
<dbReference type="PANTHER" id="PTHR43056">
    <property type="entry name" value="PEPTIDASE S9 PROLYL OLIGOPEPTIDASE"/>
    <property type="match status" value="1"/>
</dbReference>
<proteinExistence type="predicted"/>
<dbReference type="PANTHER" id="PTHR43056:SF10">
    <property type="entry name" value="COCE_NOND FAMILY, PUTATIVE (AFU_ORTHOLOGUE AFUA_7G00600)-RELATED"/>
    <property type="match status" value="1"/>
</dbReference>
<keyword evidence="2" id="KW-0812">Transmembrane</keyword>
<dbReference type="GO" id="GO:0016787">
    <property type="term" value="F:hydrolase activity"/>
    <property type="evidence" value="ECO:0007669"/>
    <property type="project" value="UniProtKB-KW"/>
</dbReference>
<dbReference type="Proteomes" id="UP000567293">
    <property type="component" value="Unassembled WGS sequence"/>
</dbReference>
<dbReference type="Gene3D" id="3.40.50.1820">
    <property type="entry name" value="alpha/beta hydrolase"/>
    <property type="match status" value="1"/>
</dbReference>
<dbReference type="EMBL" id="JACDQQ010000709">
    <property type="protein sequence ID" value="MBA0084777.1"/>
    <property type="molecule type" value="Genomic_DNA"/>
</dbReference>
<dbReference type="Pfam" id="PF02129">
    <property type="entry name" value="Peptidase_S15"/>
    <property type="match status" value="1"/>
</dbReference>
<evidence type="ECO:0000256" key="2">
    <source>
        <dbReference type="SAM" id="Phobius"/>
    </source>
</evidence>
<evidence type="ECO:0000313" key="5">
    <source>
        <dbReference type="Proteomes" id="UP000567293"/>
    </source>
</evidence>
<accession>A0A7V8NP81</accession>
<feature type="region of interest" description="Disordered" evidence="1">
    <location>
        <begin position="19"/>
        <end position="38"/>
    </location>
</feature>
<dbReference type="InterPro" id="IPR000383">
    <property type="entry name" value="Xaa-Pro-like_dom"/>
</dbReference>
<organism evidence="4 5">
    <name type="scientific">Candidatus Acidiferrum panamense</name>
    <dbReference type="NCBI Taxonomy" id="2741543"/>
    <lineage>
        <taxon>Bacteria</taxon>
        <taxon>Pseudomonadati</taxon>
        <taxon>Acidobacteriota</taxon>
        <taxon>Terriglobia</taxon>
        <taxon>Candidatus Acidiferrales</taxon>
        <taxon>Candidatus Acidiferrum</taxon>
    </lineage>
</organism>
<dbReference type="InterPro" id="IPR005674">
    <property type="entry name" value="CocE/Ser_esterase"/>
</dbReference>
<keyword evidence="2" id="KW-0472">Membrane</keyword>